<comment type="pathway">
    <text evidence="10">Cell wall biogenesis; peptidoglycan biosynthesis.</text>
</comment>
<comment type="similarity">
    <text evidence="10">Belongs to the glycosyltransferase 28 family. MurG subfamily.</text>
</comment>
<keyword evidence="9 10" id="KW-0961">Cell wall biogenesis/degradation</keyword>
<evidence type="ECO:0000313" key="14">
    <source>
        <dbReference type="Proteomes" id="UP001172778"/>
    </source>
</evidence>
<evidence type="ECO:0000313" key="13">
    <source>
        <dbReference type="EMBL" id="MDK2122463.1"/>
    </source>
</evidence>
<dbReference type="SUPFAM" id="SSF53756">
    <property type="entry name" value="UDP-Glycosyltransferase/glycogen phosphorylase"/>
    <property type="match status" value="1"/>
</dbReference>
<dbReference type="NCBIfam" id="TIGR01133">
    <property type="entry name" value="murG"/>
    <property type="match status" value="1"/>
</dbReference>
<evidence type="ECO:0000259" key="12">
    <source>
        <dbReference type="Pfam" id="PF04101"/>
    </source>
</evidence>
<keyword evidence="5 10" id="KW-0133">Cell shape</keyword>
<evidence type="ECO:0000256" key="4">
    <source>
        <dbReference type="ARBA" id="ARBA00022679"/>
    </source>
</evidence>
<keyword evidence="2 10" id="KW-0132">Cell division</keyword>
<dbReference type="PANTHER" id="PTHR21015:SF22">
    <property type="entry name" value="GLYCOSYLTRANSFERASE"/>
    <property type="match status" value="1"/>
</dbReference>
<evidence type="ECO:0000256" key="5">
    <source>
        <dbReference type="ARBA" id="ARBA00022960"/>
    </source>
</evidence>
<dbReference type="InterPro" id="IPR006009">
    <property type="entry name" value="GlcNAc_MurG"/>
</dbReference>
<evidence type="ECO:0000256" key="7">
    <source>
        <dbReference type="ARBA" id="ARBA00023136"/>
    </source>
</evidence>
<sequence>MKHRTLLIMAGGTGGHIFPALAVANALRERGWKVVWLGARGAMEEKLVPQHGIELLTLPIGGVRGKGLLRLLTLPFEQLRAFVMALSVYFEVRPDVSIGFGGFTGFPGGIAARFLWLPLVVHEQNSVAGLTNKVLSRLANRVLTAFPSAFPKKGQLVGNPVRPEIAALPAPADRFAGRVGPLRILVVGGSLGAAVLNETVPQALALIPADQRPLVKHQAGAKQIDALRGHYAAAGVAGECLPFIDDMAAAYGEADLVICRAGALTIAELAAAGVGAILVPFPHAVDDHQTGNAAYLADNGAAVLVPQRELTVQWLAERLQQYNRPQLLAMAEAARGLAKPDATKVVADILESLAD</sequence>
<dbReference type="Pfam" id="PF03033">
    <property type="entry name" value="Glyco_transf_28"/>
    <property type="match status" value="1"/>
</dbReference>
<keyword evidence="6 10" id="KW-0573">Peptidoglycan synthesis</keyword>
<comment type="function">
    <text evidence="10">Cell wall formation. Catalyzes the transfer of a GlcNAc subunit on undecaprenyl-pyrophosphoryl-MurNAc-pentapeptide (lipid intermediate I) to form undecaprenyl-pyrophosphoryl-MurNAc-(pentapeptide)GlcNAc (lipid intermediate II).</text>
</comment>
<dbReference type="CDD" id="cd03785">
    <property type="entry name" value="GT28_MurG"/>
    <property type="match status" value="1"/>
</dbReference>
<dbReference type="Pfam" id="PF04101">
    <property type="entry name" value="Glyco_tran_28_C"/>
    <property type="match status" value="1"/>
</dbReference>
<evidence type="ECO:0000256" key="8">
    <source>
        <dbReference type="ARBA" id="ARBA00023306"/>
    </source>
</evidence>
<evidence type="ECO:0000256" key="10">
    <source>
        <dbReference type="HAMAP-Rule" id="MF_00033"/>
    </source>
</evidence>
<dbReference type="GO" id="GO:0016757">
    <property type="term" value="F:glycosyltransferase activity"/>
    <property type="evidence" value="ECO:0007669"/>
    <property type="project" value="UniProtKB-KW"/>
</dbReference>
<comment type="caution">
    <text evidence="10">Lacks conserved residue(s) required for the propagation of feature annotation.</text>
</comment>
<evidence type="ECO:0000256" key="2">
    <source>
        <dbReference type="ARBA" id="ARBA00022618"/>
    </source>
</evidence>
<proteinExistence type="inferred from homology"/>
<evidence type="ECO:0000256" key="1">
    <source>
        <dbReference type="ARBA" id="ARBA00022475"/>
    </source>
</evidence>
<reference evidence="13" key="1">
    <citation type="submission" date="2023-03" db="EMBL/GenBank/DDBJ databases">
        <title>Chitinimonas shenzhenensis gen. nov., sp. nov., a novel member of family Burkholderiaceae isolated from activated sludge collected in Shen Zhen, China.</title>
        <authorList>
            <person name="Wang X."/>
        </authorList>
    </citation>
    <scope>NUCLEOTIDE SEQUENCE</scope>
    <source>
        <strain evidence="13">DQS-5</strain>
    </source>
</reference>
<feature type="binding site" evidence="10">
    <location>
        <position position="162"/>
    </location>
    <ligand>
        <name>UDP-N-acetyl-alpha-D-glucosamine</name>
        <dbReference type="ChEBI" id="CHEBI:57705"/>
    </ligand>
</feature>
<comment type="subcellular location">
    <subcellularLocation>
        <location evidence="10">Cell membrane</location>
        <topology evidence="10">Peripheral membrane protein</topology>
        <orientation evidence="10">Cytoplasmic side</orientation>
    </subcellularLocation>
</comment>
<keyword evidence="7 10" id="KW-0472">Membrane</keyword>
<dbReference type="EC" id="2.4.1.227" evidence="10"/>
<feature type="binding site" evidence="10">
    <location>
        <position position="289"/>
    </location>
    <ligand>
        <name>UDP-N-acetyl-alpha-D-glucosamine</name>
        <dbReference type="ChEBI" id="CHEBI:57705"/>
    </ligand>
</feature>
<dbReference type="PANTHER" id="PTHR21015">
    <property type="entry name" value="UDP-N-ACETYLGLUCOSAMINE--N-ACETYLMURAMYL-(PENTAPEPTIDE) PYROPHOSPHORYL-UNDECAPRENOL N-ACETYLGLUCOSAMINE TRANSFERASE 1"/>
    <property type="match status" value="1"/>
</dbReference>
<feature type="binding site" evidence="10">
    <location>
        <position position="244"/>
    </location>
    <ligand>
        <name>UDP-N-acetyl-alpha-D-glucosamine</name>
        <dbReference type="ChEBI" id="CHEBI:57705"/>
    </ligand>
</feature>
<keyword evidence="1 10" id="KW-1003">Cell membrane</keyword>
<dbReference type="HAMAP" id="MF_00033">
    <property type="entry name" value="MurG"/>
    <property type="match status" value="1"/>
</dbReference>
<feature type="binding site" evidence="10">
    <location>
        <begin position="13"/>
        <end position="15"/>
    </location>
    <ligand>
        <name>UDP-N-acetyl-alpha-D-glucosamine</name>
        <dbReference type="ChEBI" id="CHEBI:57705"/>
    </ligand>
</feature>
<dbReference type="InterPro" id="IPR007235">
    <property type="entry name" value="Glyco_trans_28_C"/>
</dbReference>
<keyword evidence="8 10" id="KW-0131">Cell cycle</keyword>
<feature type="binding site" evidence="10">
    <location>
        <position position="125"/>
    </location>
    <ligand>
        <name>UDP-N-acetyl-alpha-D-glucosamine</name>
        <dbReference type="ChEBI" id="CHEBI:57705"/>
    </ligand>
</feature>
<dbReference type="RefSeq" id="WP_284098751.1">
    <property type="nucleotide sequence ID" value="NZ_JARRAF010000001.1"/>
</dbReference>
<feature type="domain" description="Glycosyl transferase family 28 C-terminal" evidence="12">
    <location>
        <begin position="184"/>
        <end position="344"/>
    </location>
</feature>
<dbReference type="Proteomes" id="UP001172778">
    <property type="component" value="Unassembled WGS sequence"/>
</dbReference>
<protein>
    <recommendedName>
        <fullName evidence="10">UDP-N-acetylglucosamine--N-acetylmuramyl-(pentapeptide) pyrophosphoryl-undecaprenol N-acetylglucosamine transferase</fullName>
        <ecNumber evidence="10">2.4.1.227</ecNumber>
    </recommendedName>
    <alternativeName>
        <fullName evidence="10">Undecaprenyl-PP-MurNAc-pentapeptide-UDPGlcNAc GlcNAc transferase</fullName>
    </alternativeName>
</protein>
<evidence type="ECO:0000256" key="9">
    <source>
        <dbReference type="ARBA" id="ARBA00023316"/>
    </source>
</evidence>
<comment type="catalytic activity">
    <reaction evidence="10">
        <text>di-trans,octa-cis-undecaprenyl diphospho-N-acetyl-alpha-D-muramoyl-L-alanyl-D-glutamyl-meso-2,6-diaminopimeloyl-D-alanyl-D-alanine + UDP-N-acetyl-alpha-D-glucosamine = di-trans,octa-cis-undecaprenyl diphospho-[N-acetyl-alpha-D-glucosaminyl-(1-&gt;4)]-N-acetyl-alpha-D-muramoyl-L-alanyl-D-glutamyl-meso-2,6-diaminopimeloyl-D-alanyl-D-alanine + UDP + H(+)</text>
        <dbReference type="Rhea" id="RHEA:31227"/>
        <dbReference type="ChEBI" id="CHEBI:15378"/>
        <dbReference type="ChEBI" id="CHEBI:57705"/>
        <dbReference type="ChEBI" id="CHEBI:58223"/>
        <dbReference type="ChEBI" id="CHEBI:61387"/>
        <dbReference type="ChEBI" id="CHEBI:61388"/>
        <dbReference type="EC" id="2.4.1.227"/>
    </reaction>
</comment>
<dbReference type="Gene3D" id="3.40.50.2000">
    <property type="entry name" value="Glycogen Phosphorylase B"/>
    <property type="match status" value="2"/>
</dbReference>
<organism evidence="13 14">
    <name type="scientific">Parachitinimonas caeni</name>
    <dbReference type="NCBI Taxonomy" id="3031301"/>
    <lineage>
        <taxon>Bacteria</taxon>
        <taxon>Pseudomonadati</taxon>
        <taxon>Pseudomonadota</taxon>
        <taxon>Betaproteobacteria</taxon>
        <taxon>Neisseriales</taxon>
        <taxon>Chitinibacteraceae</taxon>
        <taxon>Parachitinimonas</taxon>
    </lineage>
</organism>
<evidence type="ECO:0000256" key="6">
    <source>
        <dbReference type="ARBA" id="ARBA00022984"/>
    </source>
</evidence>
<keyword evidence="3 10" id="KW-0328">Glycosyltransferase</keyword>
<comment type="caution">
    <text evidence="13">The sequence shown here is derived from an EMBL/GenBank/DDBJ whole genome shotgun (WGS) entry which is preliminary data.</text>
</comment>
<name>A0ABT7DQV8_9NEIS</name>
<keyword evidence="4 10" id="KW-0808">Transferase</keyword>
<dbReference type="InterPro" id="IPR004276">
    <property type="entry name" value="GlycoTrans_28_N"/>
</dbReference>
<evidence type="ECO:0000256" key="3">
    <source>
        <dbReference type="ARBA" id="ARBA00022676"/>
    </source>
</evidence>
<feature type="domain" description="Glycosyltransferase family 28 N-terminal" evidence="11">
    <location>
        <begin position="7"/>
        <end position="143"/>
    </location>
</feature>
<feature type="binding site" evidence="10">
    <location>
        <position position="190"/>
    </location>
    <ligand>
        <name>UDP-N-acetyl-alpha-D-glucosamine</name>
        <dbReference type="ChEBI" id="CHEBI:57705"/>
    </ligand>
</feature>
<dbReference type="EMBL" id="JARRAF010000001">
    <property type="protein sequence ID" value="MDK2122463.1"/>
    <property type="molecule type" value="Genomic_DNA"/>
</dbReference>
<evidence type="ECO:0000259" key="11">
    <source>
        <dbReference type="Pfam" id="PF03033"/>
    </source>
</evidence>
<gene>
    <name evidence="10 13" type="primary">murG</name>
    <name evidence="13" type="ORF">PZA18_00195</name>
</gene>
<keyword evidence="14" id="KW-1185">Reference proteome</keyword>
<accession>A0ABT7DQV8</accession>